<dbReference type="eggNOG" id="COG1396">
    <property type="taxonomic scope" value="Bacteria"/>
</dbReference>
<gene>
    <name evidence="1" type="ordered locus">BN6_75590</name>
</gene>
<dbReference type="KEGG" id="sesp:BN6_75590"/>
<dbReference type="STRING" id="1179773.BN6_75590"/>
<proteinExistence type="predicted"/>
<evidence type="ECO:0000313" key="2">
    <source>
        <dbReference type="Proteomes" id="UP000006281"/>
    </source>
</evidence>
<name>K0KDB5_SACES</name>
<dbReference type="EMBL" id="HE804045">
    <property type="protein sequence ID" value="CCH34784.1"/>
    <property type="molecule type" value="Genomic_DNA"/>
</dbReference>
<dbReference type="HOGENOM" id="CLU_029927_6_1_11"/>
<dbReference type="RefSeq" id="WP_015104893.1">
    <property type="nucleotide sequence ID" value="NC_019673.1"/>
</dbReference>
<dbReference type="PATRIC" id="fig|1179773.3.peg.7631"/>
<keyword evidence="2" id="KW-1185">Reference proteome</keyword>
<organism evidence="1 2">
    <name type="scientific">Saccharothrix espanaensis (strain ATCC 51144 / DSM 44229 / JCM 9112 / NBRC 15066 / NRRL 15764)</name>
    <dbReference type="NCBI Taxonomy" id="1179773"/>
    <lineage>
        <taxon>Bacteria</taxon>
        <taxon>Bacillati</taxon>
        <taxon>Actinomycetota</taxon>
        <taxon>Actinomycetes</taxon>
        <taxon>Pseudonocardiales</taxon>
        <taxon>Pseudonocardiaceae</taxon>
        <taxon>Saccharothrix</taxon>
    </lineage>
</organism>
<evidence type="ECO:0008006" key="3">
    <source>
        <dbReference type="Google" id="ProtNLM"/>
    </source>
</evidence>
<dbReference type="OrthoDB" id="3213425at2"/>
<sequence>MNTGKRRCRTCDTWLASDNPGTQCGPCTAAYALQAPVLPAEFWNQPTIHEAFQSRSIGQVFRAYRHAQIPTLPQTTLAVWLLLTQGRISEIERVRRPVTDLERLERWCDALHVPRHLRWFNGGAFEVRDAETQGTHDKSLAELGLSYAASLPSTVEVVAELGRHDMERRTFLTGTLFSVAASVAPSRDWLLATLDEAGATRGKISSEQVEAIRRTFGVFQELDVMRGGGHAREQLSTYLTSQVVPLLRSNDPTTENGRALFEAAAEQLYLLGWMAFDNGEHSLAQRYLIQSLRLAQAAGSPELGAHVLAGLSDQATLTGNPDHAVQLAKAGRAGLAHGHSDACLADLWALQGRAEAAMGDAKAAARSVHLSETAFADVDPDSEPEWARFIDPAYLNGEYAHTFRDLQRPDEAAHFAGLSIAESERQNRARRGSMAQAALSRSAIDRHDLEAAASAGMAAAKLAATVKSSRSVEAVADLRARLRDHRESPAVRDFLDVSGALLPTMGPRTQA</sequence>
<dbReference type="AlphaFoldDB" id="K0KDB5"/>
<dbReference type="Proteomes" id="UP000006281">
    <property type="component" value="Chromosome"/>
</dbReference>
<accession>K0KDB5</accession>
<reference evidence="1 2" key="1">
    <citation type="journal article" date="2012" name="BMC Genomics">
        <title>Complete genome sequence of Saccharothrix espanaensis DSM 44229T and comparison to the other completely sequenced Pseudonocardiaceae.</title>
        <authorList>
            <person name="Strobel T."/>
            <person name="Al-Dilaimi A."/>
            <person name="Blom J."/>
            <person name="Gessner A."/>
            <person name="Kalinowski J."/>
            <person name="Luzhetska M."/>
            <person name="Puhler A."/>
            <person name="Szczepanowski R."/>
            <person name="Bechthold A."/>
            <person name="Ruckert C."/>
        </authorList>
    </citation>
    <scope>NUCLEOTIDE SEQUENCE [LARGE SCALE GENOMIC DNA]</scope>
    <source>
        <strain evidence="2">ATCC 51144 / DSM 44229 / JCM 9112 / NBRC 15066 / NRRL 15764</strain>
    </source>
</reference>
<protein>
    <recommendedName>
        <fullName evidence="3">Transcriptional regulator</fullName>
    </recommendedName>
</protein>
<evidence type="ECO:0000313" key="1">
    <source>
        <dbReference type="EMBL" id="CCH34784.1"/>
    </source>
</evidence>